<evidence type="ECO:0000256" key="5">
    <source>
        <dbReference type="ARBA" id="ARBA00022692"/>
    </source>
</evidence>
<dbReference type="Proteomes" id="UP001524569">
    <property type="component" value="Unassembled WGS sequence"/>
</dbReference>
<reference evidence="9 10" key="1">
    <citation type="submission" date="2022-07" db="EMBL/GenBank/DDBJ databases">
        <title>Methylomonas rivi sp. nov., Methylomonas rosea sp. nov., Methylomonas aureus sp. nov. and Methylomonas subterranea sp. nov., four novel methanotrophs isolated from a freshwater creek and the deep terrestrial subsurface.</title>
        <authorList>
            <person name="Abin C."/>
            <person name="Sankaranarayanan K."/>
            <person name="Garner C."/>
            <person name="Sindelar R."/>
            <person name="Kotary K."/>
            <person name="Garner R."/>
            <person name="Barclay S."/>
            <person name="Lawson P."/>
            <person name="Krumholz L."/>
        </authorList>
    </citation>
    <scope>NUCLEOTIDE SEQUENCE [LARGE SCALE GENOMIC DNA]</scope>
    <source>
        <strain evidence="9 10">SURF-1</strain>
    </source>
</reference>
<feature type="non-terminal residue" evidence="9">
    <location>
        <position position="1"/>
    </location>
</feature>
<dbReference type="SUPFAM" id="SSF82714">
    <property type="entry name" value="Multidrug efflux transporter AcrB TolC docking domain, DN and DC subdomains"/>
    <property type="match status" value="1"/>
</dbReference>
<dbReference type="InterPro" id="IPR004763">
    <property type="entry name" value="CusA-like"/>
</dbReference>
<dbReference type="InterPro" id="IPR027463">
    <property type="entry name" value="AcrB_DN_DC_subdom"/>
</dbReference>
<evidence type="ECO:0000256" key="4">
    <source>
        <dbReference type="ARBA" id="ARBA00022475"/>
    </source>
</evidence>
<dbReference type="Gene3D" id="3.30.70.1440">
    <property type="entry name" value="Multidrug efflux transporter AcrB pore domain"/>
    <property type="match status" value="1"/>
</dbReference>
<feature type="transmembrane region" description="Helical" evidence="8">
    <location>
        <begin position="157"/>
        <end position="176"/>
    </location>
</feature>
<evidence type="ECO:0000256" key="2">
    <source>
        <dbReference type="ARBA" id="ARBA00010942"/>
    </source>
</evidence>
<sequence>FIVMKWQGLNANIMSLGGIALAIGDMVDGGVVMVENAHKHLAAAVAKKKAELTEKERWQVIAASCREVGSGLFFSLLVITVSFLPIITMQAQEGRLFSPLAFTKTYAMAAAAILTVTLVPVLVGYFVRGKIVPERKNPINRVLHAIHGPALKLAMRFRLLTVLLAALLMASTLYPLSKIGSEFMPPLDEGDILYMPSTFPGISITKAREVLQQTDKILKTFPEVHHVFGKIGRAETATDAAPLMMVETTIQLKPQAQWPNPNKTTRELMAEMDKAIHFPGLANAWTMPIKTRIDMLSTGIKTPVGIKVSGPDLTVLQRLSLDIEQAMKSLPDTLSAYGDRTVGGYFLDFDINREAAARYGLTTGDVQDVIQSAIGGMNITETVEGLERYPVNLRYPRDMRDNLDALRRVLIPTPTGSQIPLTLVTDIRFTRGTDVIKSEDARPNAWVYVDIKTADIGGFVAQAQKTLAEQVQLPAGYTVAWSGQFEYMQRAAERLKMVVPITLLLIFILLYCSFRNITEPTIVMLTIPFSLIGGIWLVYWLDFNLSIGVYVGFIALAGTAAETGVMVLSFIDIELEKLREQKQVPLSAADIIATAETATALRVRPVAITSLANIIGLIPIMWATGTGADVTQRVAAPAMGGMLTVLVLSLLVFPVVYSLVLQVQENRRRGAAE</sequence>
<dbReference type="SUPFAM" id="SSF82866">
    <property type="entry name" value="Multidrug efflux transporter AcrB transmembrane domain"/>
    <property type="match status" value="2"/>
</dbReference>
<dbReference type="EMBL" id="JANIBM010000027">
    <property type="protein sequence ID" value="MCQ8182664.1"/>
    <property type="molecule type" value="Genomic_DNA"/>
</dbReference>
<dbReference type="NCBIfam" id="TIGR00914">
    <property type="entry name" value="2A0601"/>
    <property type="match status" value="1"/>
</dbReference>
<feature type="transmembrane region" description="Helical" evidence="8">
    <location>
        <begin position="636"/>
        <end position="660"/>
    </location>
</feature>
<gene>
    <name evidence="9" type="ORF">NP603_16200</name>
</gene>
<name>A0ABT1UKB3_9GAMM</name>
<protein>
    <submittedName>
        <fullName evidence="9">CusA/CzcA family heavy metal efflux RND transporter</fullName>
    </submittedName>
</protein>
<organism evidence="9 10">
    <name type="scientific">Methylomonas aurea</name>
    <dbReference type="NCBI Taxonomy" id="2952224"/>
    <lineage>
        <taxon>Bacteria</taxon>
        <taxon>Pseudomonadati</taxon>
        <taxon>Pseudomonadota</taxon>
        <taxon>Gammaproteobacteria</taxon>
        <taxon>Methylococcales</taxon>
        <taxon>Methylococcaceae</taxon>
        <taxon>Methylomonas</taxon>
    </lineage>
</organism>
<feature type="transmembrane region" description="Helical" evidence="8">
    <location>
        <begin position="68"/>
        <end position="87"/>
    </location>
</feature>
<comment type="subcellular location">
    <subcellularLocation>
        <location evidence="1">Cell membrane</location>
        <topology evidence="1">Multi-pass membrane protein</topology>
    </subcellularLocation>
</comment>
<dbReference type="Gene3D" id="3.30.70.1430">
    <property type="entry name" value="Multidrug efflux transporter AcrB pore domain"/>
    <property type="match status" value="1"/>
</dbReference>
<dbReference type="PANTHER" id="PTHR32063">
    <property type="match status" value="1"/>
</dbReference>
<feature type="transmembrane region" description="Helical" evidence="8">
    <location>
        <begin position="606"/>
        <end position="624"/>
    </location>
</feature>
<keyword evidence="3" id="KW-0813">Transport</keyword>
<keyword evidence="10" id="KW-1185">Reference proteome</keyword>
<dbReference type="PRINTS" id="PR00702">
    <property type="entry name" value="ACRIFLAVINRP"/>
</dbReference>
<dbReference type="InterPro" id="IPR001036">
    <property type="entry name" value="Acrflvin-R"/>
</dbReference>
<evidence type="ECO:0000256" key="6">
    <source>
        <dbReference type="ARBA" id="ARBA00022989"/>
    </source>
</evidence>
<evidence type="ECO:0000313" key="10">
    <source>
        <dbReference type="Proteomes" id="UP001524569"/>
    </source>
</evidence>
<dbReference type="Gene3D" id="1.20.1640.10">
    <property type="entry name" value="Multidrug efflux transporter AcrB transmembrane domain"/>
    <property type="match status" value="2"/>
</dbReference>
<keyword evidence="7 8" id="KW-0472">Membrane</keyword>
<dbReference type="Pfam" id="PF00873">
    <property type="entry name" value="ACR_tran"/>
    <property type="match status" value="1"/>
</dbReference>
<accession>A0ABT1UKB3</accession>
<keyword evidence="4" id="KW-1003">Cell membrane</keyword>
<comment type="caution">
    <text evidence="9">The sequence shown here is derived from an EMBL/GenBank/DDBJ whole genome shotgun (WGS) entry which is preliminary data.</text>
</comment>
<feature type="transmembrane region" description="Helical" evidence="8">
    <location>
        <begin position="497"/>
        <end position="514"/>
    </location>
</feature>
<feature type="transmembrane region" description="Helical" evidence="8">
    <location>
        <begin position="521"/>
        <end position="541"/>
    </location>
</feature>
<keyword evidence="5 8" id="KW-0812">Transmembrane</keyword>
<feature type="transmembrane region" description="Helical" evidence="8">
    <location>
        <begin position="107"/>
        <end position="127"/>
    </location>
</feature>
<dbReference type="PANTHER" id="PTHR32063:SF19">
    <property type="entry name" value="CATION EFFLUX SYSTEM PROTEIN CUSA"/>
    <property type="match status" value="1"/>
</dbReference>
<comment type="similarity">
    <text evidence="2">Belongs to the resistance-nodulation-cell division (RND) (TC 2.A.6) family.</text>
</comment>
<keyword evidence="6 8" id="KW-1133">Transmembrane helix</keyword>
<dbReference type="Gene3D" id="3.30.2090.10">
    <property type="entry name" value="Multidrug efflux transporter AcrB TolC docking domain, DN and DC subdomains"/>
    <property type="match status" value="1"/>
</dbReference>
<evidence type="ECO:0000313" key="9">
    <source>
        <dbReference type="EMBL" id="MCQ8182664.1"/>
    </source>
</evidence>
<evidence type="ECO:0000256" key="7">
    <source>
        <dbReference type="ARBA" id="ARBA00023136"/>
    </source>
</evidence>
<proteinExistence type="inferred from homology"/>
<evidence type="ECO:0000256" key="8">
    <source>
        <dbReference type="SAM" id="Phobius"/>
    </source>
</evidence>
<feature type="transmembrane region" description="Helical" evidence="8">
    <location>
        <begin position="547"/>
        <end position="571"/>
    </location>
</feature>
<dbReference type="RefSeq" id="WP_256611990.1">
    <property type="nucleotide sequence ID" value="NZ_JANIBM010000027.1"/>
</dbReference>
<evidence type="ECO:0000256" key="1">
    <source>
        <dbReference type="ARBA" id="ARBA00004651"/>
    </source>
</evidence>
<evidence type="ECO:0000256" key="3">
    <source>
        <dbReference type="ARBA" id="ARBA00022448"/>
    </source>
</evidence>